<dbReference type="GO" id="GO:0005524">
    <property type="term" value="F:ATP binding"/>
    <property type="evidence" value="ECO:0007669"/>
    <property type="project" value="UniProtKB-KW"/>
</dbReference>
<protein>
    <submittedName>
        <fullName evidence="6">ATP-binding region ATPase domain protein</fullName>
    </submittedName>
</protein>
<reference evidence="6 7" key="1">
    <citation type="submission" date="2018-08" db="EMBL/GenBank/DDBJ databases">
        <title>Recombination of ecologically and evolutionarily significant loci maintains genetic cohesion in the Pseudomonas syringae species complex.</title>
        <authorList>
            <person name="Dillon M."/>
            <person name="Thakur S."/>
            <person name="Almeida R.N.D."/>
            <person name="Weir B.S."/>
            <person name="Guttman D.S."/>
        </authorList>
    </citation>
    <scope>NUCLEOTIDE SEQUENCE [LARGE SCALE GENOMIC DNA]</scope>
    <source>
        <strain evidence="6 7">ICMP 3946</strain>
    </source>
</reference>
<dbReference type="AlphaFoldDB" id="A0AB74A8N7"/>
<evidence type="ECO:0000313" key="6">
    <source>
        <dbReference type="EMBL" id="RML27377.1"/>
    </source>
</evidence>
<evidence type="ECO:0000259" key="5">
    <source>
        <dbReference type="Pfam" id="PF24391"/>
    </source>
</evidence>
<dbReference type="InterPro" id="IPR056471">
    <property type="entry name" value="HD-CE"/>
</dbReference>
<dbReference type="RefSeq" id="WP_080392051.1">
    <property type="nucleotide sequence ID" value="NZ_CP013183.1"/>
</dbReference>
<evidence type="ECO:0000256" key="2">
    <source>
        <dbReference type="ARBA" id="ARBA00022741"/>
    </source>
</evidence>
<evidence type="ECO:0000256" key="1">
    <source>
        <dbReference type="ARBA" id="ARBA00008239"/>
    </source>
</evidence>
<comment type="similarity">
    <text evidence="1">Belongs to the heat shock protein 90 family.</text>
</comment>
<dbReference type="Pfam" id="PF13589">
    <property type="entry name" value="HATPase_c_3"/>
    <property type="match status" value="1"/>
</dbReference>
<proteinExistence type="inferred from homology"/>
<dbReference type="EMBL" id="RBNO01000034">
    <property type="protein sequence ID" value="RML27377.1"/>
    <property type="molecule type" value="Genomic_DNA"/>
</dbReference>
<dbReference type="InterPro" id="IPR020575">
    <property type="entry name" value="Hsp90_N"/>
</dbReference>
<keyword evidence="3 6" id="KW-0067">ATP-binding</keyword>
<dbReference type="GO" id="GO:0016887">
    <property type="term" value="F:ATP hydrolysis activity"/>
    <property type="evidence" value="ECO:0007669"/>
    <property type="project" value="InterPro"/>
</dbReference>
<dbReference type="Pfam" id="PF24391">
    <property type="entry name" value="HD-CE"/>
    <property type="match status" value="1"/>
</dbReference>
<comment type="caution">
    <text evidence="6">The sequence shown here is derived from an EMBL/GenBank/DDBJ whole genome shotgun (WGS) entry which is preliminary data.</text>
</comment>
<name>A0AB74A8N7_PSESX</name>
<evidence type="ECO:0000256" key="3">
    <source>
        <dbReference type="ARBA" id="ARBA00022840"/>
    </source>
</evidence>
<dbReference type="PANTHER" id="PTHR11528">
    <property type="entry name" value="HEAT SHOCK PROTEIN 90 FAMILY MEMBER"/>
    <property type="match status" value="1"/>
</dbReference>
<dbReference type="GO" id="GO:0051082">
    <property type="term" value="F:unfolded protein binding"/>
    <property type="evidence" value="ECO:0007669"/>
    <property type="project" value="InterPro"/>
</dbReference>
<dbReference type="InterPro" id="IPR036890">
    <property type="entry name" value="HATPase_C_sf"/>
</dbReference>
<dbReference type="Proteomes" id="UP000267978">
    <property type="component" value="Unassembled WGS sequence"/>
</dbReference>
<evidence type="ECO:0000256" key="4">
    <source>
        <dbReference type="ARBA" id="ARBA00023186"/>
    </source>
</evidence>
<keyword evidence="4" id="KW-0143">Chaperone</keyword>
<keyword evidence="2" id="KW-0547">Nucleotide-binding</keyword>
<sequence>MDNYQNSPLWKQAFQASNDGLDAKRQLLSAAFTEFRQRVSYLVSQIHKDMPSLTVHDITHLDALWWTASEIAGDGYPLNAAEAFVLGGAILLHDAAHCIAAYPGGVDEIRSLPEWAIFSAKHGLSGKDLIPGTEDFQMVLFDVLRIMHPKRARQLAKVYWQAPGDPTPLYLLENDNLRRAYGDAIGQVAESHWAYPHELEIFNQLTINPPSFLHPAGWSVDILKLAIILRTADAAHLDEQRAPRFLLALVNPGNSSLAHWNFQSRMHEVKLDSDPERNDLRVSGIPFPAGEQDAWWMAYDTARLIDNELRAADRLLLDNHRKRLAARSVAFSYSPEAFARNVPTDGWHPVDTSIKITDIKTMVERFGGDKLYGSSPSAGLKELLQNSVDAIHACRSLGGLGEEEGEIEVALEKDGNSHWIHITDTGVGMSRYVLTDVLLDFGRSLWRSGDLQGEWQSLSASNFEAIGQFGIGFFSVFMLGDRVRVLTRRYETKQRENPQWLLEFTAGTNKRPILREPSEAERLKRHGTKISVLIDQATMKSLCPVTSPLKGAKNITLDNVCAKLAPALDISLFYRNELGTRKSVIKANDWLDIPYEELLERASTTNGYYSRDSLAGGWSHISFIRDSKGNVKGRCGIGNSSGLSRYQSTYGVGSTNGLLAGEIAGLKGVILSKPQTDLARKTSIPDITISELTAWAIVQKESLINSGKIQASSSMLLSRFGVTPSNLIIGELAGEKTSYEDFIAKAANFDHFIIHDGEVSHQDEEDISRRDFSDNYERENNLIEICSVQIPDWFKQLEGYTRATDTWTDEDIIISALNEAWGGVNIDDEDCRVGEVGDAEIVRACRIARKPDAEDQENEDDCP</sequence>
<organism evidence="6 7">
    <name type="scientific">Pseudomonas syringae pv. lapsa</name>
    <dbReference type="NCBI Taxonomy" id="199201"/>
    <lineage>
        <taxon>Bacteria</taxon>
        <taxon>Pseudomonadati</taxon>
        <taxon>Pseudomonadota</taxon>
        <taxon>Gammaproteobacteria</taxon>
        <taxon>Pseudomonadales</taxon>
        <taxon>Pseudomonadaceae</taxon>
        <taxon>Pseudomonas</taxon>
        <taxon>Pseudomonas syringae</taxon>
    </lineage>
</organism>
<gene>
    <name evidence="6" type="ORF">ALQ98_01271</name>
</gene>
<feature type="domain" description="HD-CE" evidence="5">
    <location>
        <begin position="50"/>
        <end position="311"/>
    </location>
</feature>
<dbReference type="InterPro" id="IPR001404">
    <property type="entry name" value="Hsp90_fam"/>
</dbReference>
<dbReference type="PRINTS" id="PR00775">
    <property type="entry name" value="HEATSHOCK90"/>
</dbReference>
<dbReference type="SUPFAM" id="SSF55874">
    <property type="entry name" value="ATPase domain of HSP90 chaperone/DNA topoisomerase II/histidine kinase"/>
    <property type="match status" value="1"/>
</dbReference>
<dbReference type="Gene3D" id="3.30.565.10">
    <property type="entry name" value="Histidine kinase-like ATPase, C-terminal domain"/>
    <property type="match status" value="1"/>
</dbReference>
<evidence type="ECO:0000313" key="7">
    <source>
        <dbReference type="Proteomes" id="UP000267978"/>
    </source>
</evidence>
<dbReference type="GO" id="GO:0140662">
    <property type="term" value="F:ATP-dependent protein folding chaperone"/>
    <property type="evidence" value="ECO:0007669"/>
    <property type="project" value="InterPro"/>
</dbReference>
<accession>A0AB74A8N7</accession>